<accession>A0A8S1PJD6</accession>
<sequence length="282" mass="34104">MMRLSQRKDDFEIDQLEQKKMNELEIFSKLRYIMRLLEQILSSKIQDINDQRNEPDESIMFQQEIELILKELQNLNLTDKQFSFASKFKQKLLALPNATLNQKSFLKEAQFMLKLIQQTEKSIQELEILLINKDNVIKYFQMLLNNLNYYYEHQIQELQKDFYELLLSFKTILMLQYEIEFVSLPEKLKEIKQQQFCRLSFQFLKKQRLNNLKIKLQLIAFRQCFLHTLKIPLELQQLKNFINLDEFLLDVLCIFKILLVNSILQQSKVVRIFIQNILIHNV</sequence>
<dbReference type="AlphaFoldDB" id="A0A8S1PJD6"/>
<evidence type="ECO:0000313" key="1">
    <source>
        <dbReference type="EMBL" id="CAD8102608.1"/>
    </source>
</evidence>
<dbReference type="EMBL" id="CAJJDM010000121">
    <property type="protein sequence ID" value="CAD8102608.1"/>
    <property type="molecule type" value="Genomic_DNA"/>
</dbReference>
<dbReference type="Proteomes" id="UP000688137">
    <property type="component" value="Unassembled WGS sequence"/>
</dbReference>
<proteinExistence type="predicted"/>
<evidence type="ECO:0000313" key="2">
    <source>
        <dbReference type="Proteomes" id="UP000688137"/>
    </source>
</evidence>
<comment type="caution">
    <text evidence="1">The sequence shown here is derived from an EMBL/GenBank/DDBJ whole genome shotgun (WGS) entry which is preliminary data.</text>
</comment>
<protein>
    <submittedName>
        <fullName evidence="1">Uncharacterized protein</fullName>
    </submittedName>
</protein>
<name>A0A8S1PJD6_PARPR</name>
<keyword evidence="2" id="KW-1185">Reference proteome</keyword>
<organism evidence="1 2">
    <name type="scientific">Paramecium primaurelia</name>
    <dbReference type="NCBI Taxonomy" id="5886"/>
    <lineage>
        <taxon>Eukaryota</taxon>
        <taxon>Sar</taxon>
        <taxon>Alveolata</taxon>
        <taxon>Ciliophora</taxon>
        <taxon>Intramacronucleata</taxon>
        <taxon>Oligohymenophorea</taxon>
        <taxon>Peniculida</taxon>
        <taxon>Parameciidae</taxon>
        <taxon>Paramecium</taxon>
    </lineage>
</organism>
<gene>
    <name evidence="1" type="ORF">PPRIM_AZ9-3.1.T1180195</name>
</gene>
<reference evidence="1" key="1">
    <citation type="submission" date="2021-01" db="EMBL/GenBank/DDBJ databases">
        <authorList>
            <consortium name="Genoscope - CEA"/>
            <person name="William W."/>
        </authorList>
    </citation>
    <scope>NUCLEOTIDE SEQUENCE</scope>
</reference>